<feature type="domain" description="Radical SAM core" evidence="9">
    <location>
        <begin position="242"/>
        <end position="459"/>
    </location>
</feature>
<dbReference type="PROSITE" id="PS51332">
    <property type="entry name" value="B12_BINDING"/>
    <property type="match status" value="1"/>
</dbReference>
<dbReference type="InterPro" id="IPR006158">
    <property type="entry name" value="Cobalamin-bd"/>
</dbReference>
<evidence type="ECO:0000313" key="11">
    <source>
        <dbReference type="Proteomes" id="UP000197174"/>
    </source>
</evidence>
<gene>
    <name evidence="10" type="ORF">B5D80_04610</name>
</gene>
<dbReference type="PANTHER" id="PTHR43409:SF7">
    <property type="entry name" value="BLL1977 PROTEIN"/>
    <property type="match status" value="1"/>
</dbReference>
<dbReference type="SMART" id="SM00729">
    <property type="entry name" value="Elp3"/>
    <property type="match status" value="1"/>
</dbReference>
<keyword evidence="3" id="KW-0808">Transferase</keyword>
<evidence type="ECO:0000259" key="8">
    <source>
        <dbReference type="PROSITE" id="PS51332"/>
    </source>
</evidence>
<evidence type="ECO:0000259" key="9">
    <source>
        <dbReference type="PROSITE" id="PS51918"/>
    </source>
</evidence>
<sequence length="551" mass="61690">MRLDCLVIGYNDTPFGRHLDLVSRKGGQAIEYRTARHDHVRFDGQRLPYMDLLAELDRRRSGAGTGHVGFHIGEVPNLAAVYLTSHLRQHGYEADFVSAFRPEQDRLTALLTDRDPLITIITTTFYISPGPAIELVEYVRQQNPETMVVVGGPLVANLIMDTDSATLPWVLAEIGADVYVHDGQGEDTLRKLVEAVRGGQSLDGVPNLLWVRDGETVVRTRRIPENNSLDECAVEWSHFDGADLGPVLQTRTARSCAFKCSFCDYPVRAGALSLASLSTIERELDAMAELGATDVVFIDDTFNVPLPRFVDICHLMIRKGYGFRWYSYFRCGNVRGSEMFDLMASSGCAGVFLGIESGDDTVLKAMNKSASVDRYRNGIQRLNERGINSFASFIAGFPGETEQTVQNTIDFVNDAAPTFFRIEPWWYNHRAPIHQQAAQYALTGRDFRWRHATMDSAGACDAVDRVFAEVTESSWMPMWNFDFWALPYLRGRGFSAEQVVELHRLARDLMLLNDGDGEAAEAGRRIAERALTDWYAGVDVRPSRYGSTRLA</sequence>
<dbReference type="InterPro" id="IPR031003">
    <property type="entry name" value="BcpD_PhpK_rSAM"/>
</dbReference>
<organism evidence="10 11">
    <name type="scientific">Micromonospora wenchangensis</name>
    <dbReference type="NCBI Taxonomy" id="1185415"/>
    <lineage>
        <taxon>Bacteria</taxon>
        <taxon>Bacillati</taxon>
        <taxon>Actinomycetota</taxon>
        <taxon>Actinomycetes</taxon>
        <taxon>Micromonosporales</taxon>
        <taxon>Micromonosporaceae</taxon>
        <taxon>Micromonospora</taxon>
    </lineage>
</organism>
<keyword evidence="11" id="KW-1185">Reference proteome</keyword>
<keyword evidence="6" id="KW-0408">Iron</keyword>
<dbReference type="InterPro" id="IPR058240">
    <property type="entry name" value="rSAM_sf"/>
</dbReference>
<dbReference type="NCBIfam" id="TIGR04479">
    <property type="entry name" value="bcpD_PhpK_rSAM"/>
    <property type="match status" value="1"/>
</dbReference>
<keyword evidence="5" id="KW-0479">Metal-binding</keyword>
<dbReference type="SFLD" id="SFLDS00029">
    <property type="entry name" value="Radical_SAM"/>
    <property type="match status" value="1"/>
</dbReference>
<dbReference type="SFLD" id="SFLDG01123">
    <property type="entry name" value="methyltransferase_(Class_B)"/>
    <property type="match status" value="1"/>
</dbReference>
<dbReference type="SUPFAM" id="SSF102114">
    <property type="entry name" value="Radical SAM enzymes"/>
    <property type="match status" value="1"/>
</dbReference>
<evidence type="ECO:0000256" key="1">
    <source>
        <dbReference type="ARBA" id="ARBA00001966"/>
    </source>
</evidence>
<dbReference type="Proteomes" id="UP000197174">
    <property type="component" value="Unassembled WGS sequence"/>
</dbReference>
<dbReference type="InterPro" id="IPR007197">
    <property type="entry name" value="rSAM"/>
</dbReference>
<proteinExistence type="predicted"/>
<dbReference type="AlphaFoldDB" id="A0A2D0AX97"/>
<dbReference type="GO" id="GO:0003824">
    <property type="term" value="F:catalytic activity"/>
    <property type="evidence" value="ECO:0007669"/>
    <property type="project" value="InterPro"/>
</dbReference>
<comment type="caution">
    <text evidence="10">The sequence shown here is derived from an EMBL/GenBank/DDBJ whole genome shotgun (WGS) entry which is preliminary data.</text>
</comment>
<accession>A0A2D0AX97</accession>
<dbReference type="PANTHER" id="PTHR43409">
    <property type="entry name" value="ANAEROBIC MAGNESIUM-PROTOPORPHYRIN IX MONOMETHYL ESTER CYCLASE-RELATED"/>
    <property type="match status" value="1"/>
</dbReference>
<dbReference type="InterPro" id="IPR034466">
    <property type="entry name" value="Methyltransferase_Class_B"/>
</dbReference>
<dbReference type="SUPFAM" id="SSF52242">
    <property type="entry name" value="Cobalamin (vitamin B12)-binding domain"/>
    <property type="match status" value="1"/>
</dbReference>
<evidence type="ECO:0000256" key="7">
    <source>
        <dbReference type="ARBA" id="ARBA00023014"/>
    </source>
</evidence>
<keyword evidence="2" id="KW-0489">Methyltransferase</keyword>
<dbReference type="Gene3D" id="3.80.30.20">
    <property type="entry name" value="tm_1862 like domain"/>
    <property type="match status" value="1"/>
</dbReference>
<dbReference type="InterPro" id="IPR023404">
    <property type="entry name" value="rSAM_horseshoe"/>
</dbReference>
<dbReference type="RefSeq" id="WP_088642492.1">
    <property type="nucleotide sequence ID" value="NZ_MZMV01000005.1"/>
</dbReference>
<dbReference type="SFLD" id="SFLDG01082">
    <property type="entry name" value="B12-binding_domain_containing"/>
    <property type="match status" value="1"/>
</dbReference>
<dbReference type="GO" id="GO:0031419">
    <property type="term" value="F:cobalamin binding"/>
    <property type="evidence" value="ECO:0007669"/>
    <property type="project" value="InterPro"/>
</dbReference>
<evidence type="ECO:0000256" key="2">
    <source>
        <dbReference type="ARBA" id="ARBA00022603"/>
    </source>
</evidence>
<dbReference type="InterPro" id="IPR036724">
    <property type="entry name" value="Cobalamin-bd_sf"/>
</dbReference>
<dbReference type="InterPro" id="IPR051198">
    <property type="entry name" value="BchE-like"/>
</dbReference>
<comment type="cofactor">
    <cofactor evidence="1">
        <name>[4Fe-4S] cluster</name>
        <dbReference type="ChEBI" id="CHEBI:49883"/>
    </cofactor>
</comment>
<dbReference type="EMBL" id="MZMV01000005">
    <property type="protein sequence ID" value="OWV11571.1"/>
    <property type="molecule type" value="Genomic_DNA"/>
</dbReference>
<dbReference type="GO" id="GO:0051539">
    <property type="term" value="F:4 iron, 4 sulfur cluster binding"/>
    <property type="evidence" value="ECO:0007669"/>
    <property type="project" value="UniProtKB-KW"/>
</dbReference>
<keyword evidence="4" id="KW-0949">S-adenosyl-L-methionine</keyword>
<reference evidence="10 11" key="1">
    <citation type="submission" date="2017-03" db="EMBL/GenBank/DDBJ databases">
        <title>Whole genome sequence of Micromonospora wenchangensis, isolated from mangrove soil.</title>
        <authorList>
            <person name="Yang H."/>
        </authorList>
    </citation>
    <scope>NUCLEOTIDE SEQUENCE [LARGE SCALE GENOMIC DNA]</scope>
    <source>
        <strain evidence="10 11">CCTCC AA 2012002</strain>
    </source>
</reference>
<evidence type="ECO:0000313" key="10">
    <source>
        <dbReference type="EMBL" id="OWV11571.1"/>
    </source>
</evidence>
<evidence type="ECO:0000256" key="5">
    <source>
        <dbReference type="ARBA" id="ARBA00022723"/>
    </source>
</evidence>
<dbReference type="GO" id="GO:0046872">
    <property type="term" value="F:metal ion binding"/>
    <property type="evidence" value="ECO:0007669"/>
    <property type="project" value="UniProtKB-KW"/>
</dbReference>
<protein>
    <submittedName>
        <fullName evidence="10">Uncharacterized protein</fullName>
    </submittedName>
</protein>
<dbReference type="InterPro" id="IPR006638">
    <property type="entry name" value="Elp3/MiaA/NifB-like_rSAM"/>
</dbReference>
<name>A0A2D0AX97_9ACTN</name>
<dbReference type="OrthoDB" id="5298546at2"/>
<keyword evidence="7" id="KW-0411">Iron-sulfur</keyword>
<dbReference type="Pfam" id="PF04055">
    <property type="entry name" value="Radical_SAM"/>
    <property type="match status" value="1"/>
</dbReference>
<evidence type="ECO:0000256" key="4">
    <source>
        <dbReference type="ARBA" id="ARBA00022691"/>
    </source>
</evidence>
<evidence type="ECO:0000256" key="6">
    <source>
        <dbReference type="ARBA" id="ARBA00023004"/>
    </source>
</evidence>
<dbReference type="PROSITE" id="PS51918">
    <property type="entry name" value="RADICAL_SAM"/>
    <property type="match status" value="1"/>
</dbReference>
<feature type="domain" description="B12-binding" evidence="8">
    <location>
        <begin position="63"/>
        <end position="203"/>
    </location>
</feature>
<evidence type="ECO:0000256" key="3">
    <source>
        <dbReference type="ARBA" id="ARBA00022679"/>
    </source>
</evidence>